<keyword evidence="7" id="KW-1185">Reference proteome</keyword>
<keyword evidence="1" id="KW-0805">Transcription regulation</keyword>
<comment type="caution">
    <text evidence="6">The sequence shown here is derived from an EMBL/GenBank/DDBJ whole genome shotgun (WGS) entry which is preliminary data.</text>
</comment>
<dbReference type="SUPFAM" id="SSF55781">
    <property type="entry name" value="GAF domain-like"/>
    <property type="match status" value="1"/>
</dbReference>
<dbReference type="InterPro" id="IPR014757">
    <property type="entry name" value="Tscrpt_reg_IclR_C"/>
</dbReference>
<dbReference type="Gene3D" id="3.30.450.40">
    <property type="match status" value="1"/>
</dbReference>
<feature type="domain" description="HTH iclR-type" evidence="4">
    <location>
        <begin position="10"/>
        <end position="71"/>
    </location>
</feature>
<dbReference type="SMART" id="SM00346">
    <property type="entry name" value="HTH_ICLR"/>
    <property type="match status" value="1"/>
</dbReference>
<name>A0ABW3W984_9ACTN</name>
<evidence type="ECO:0000313" key="6">
    <source>
        <dbReference type="EMBL" id="MFD1251078.1"/>
    </source>
</evidence>
<evidence type="ECO:0000256" key="2">
    <source>
        <dbReference type="ARBA" id="ARBA00023125"/>
    </source>
</evidence>
<evidence type="ECO:0000259" key="4">
    <source>
        <dbReference type="PROSITE" id="PS51077"/>
    </source>
</evidence>
<feature type="domain" description="IclR-ED" evidence="5">
    <location>
        <begin position="72"/>
        <end position="256"/>
    </location>
</feature>
<dbReference type="Pfam" id="PF09339">
    <property type="entry name" value="HTH_IclR"/>
    <property type="match status" value="1"/>
</dbReference>
<dbReference type="EMBL" id="JBHTLX010000033">
    <property type="protein sequence ID" value="MFD1251078.1"/>
    <property type="molecule type" value="Genomic_DNA"/>
</dbReference>
<evidence type="ECO:0000259" key="5">
    <source>
        <dbReference type="PROSITE" id="PS51078"/>
    </source>
</evidence>
<evidence type="ECO:0000313" key="7">
    <source>
        <dbReference type="Proteomes" id="UP001597229"/>
    </source>
</evidence>
<dbReference type="SUPFAM" id="SSF46785">
    <property type="entry name" value="Winged helix' DNA-binding domain"/>
    <property type="match status" value="1"/>
</dbReference>
<reference evidence="7" key="1">
    <citation type="journal article" date="2019" name="Int. J. Syst. Evol. Microbiol.">
        <title>The Global Catalogue of Microorganisms (GCM) 10K type strain sequencing project: providing services to taxonomists for standard genome sequencing and annotation.</title>
        <authorList>
            <consortium name="The Broad Institute Genomics Platform"/>
            <consortium name="The Broad Institute Genome Sequencing Center for Infectious Disease"/>
            <person name="Wu L."/>
            <person name="Ma J."/>
        </authorList>
    </citation>
    <scope>NUCLEOTIDE SEQUENCE [LARGE SCALE GENOMIC DNA]</scope>
    <source>
        <strain evidence="7">CCUG 52478</strain>
    </source>
</reference>
<dbReference type="Gene3D" id="1.10.10.10">
    <property type="entry name" value="Winged helix-like DNA-binding domain superfamily/Winged helix DNA-binding domain"/>
    <property type="match status" value="1"/>
</dbReference>
<dbReference type="InterPro" id="IPR050707">
    <property type="entry name" value="HTH_MetabolicPath_Reg"/>
</dbReference>
<dbReference type="RefSeq" id="WP_367918186.1">
    <property type="nucleotide sequence ID" value="NZ_BAABAC010000007.1"/>
</dbReference>
<dbReference type="InterPro" id="IPR005471">
    <property type="entry name" value="Tscrpt_reg_IclR_N"/>
</dbReference>
<keyword evidence="2" id="KW-0238">DNA-binding</keyword>
<dbReference type="InterPro" id="IPR036388">
    <property type="entry name" value="WH-like_DNA-bd_sf"/>
</dbReference>
<protein>
    <submittedName>
        <fullName evidence="6">IclR family transcriptional regulator</fullName>
    </submittedName>
</protein>
<dbReference type="PROSITE" id="PS51077">
    <property type="entry name" value="HTH_ICLR"/>
    <property type="match status" value="1"/>
</dbReference>
<sequence>MTNESASSGLASVTNALHLLSMLSSRPDLRVVDVSRQLGIAPSTSHRLLTCLKEEGFMQQARTSKRYSVGPELLRLARHFSSQNSLERLARPHLVSLCRLVDEAVNLQILVGHEVLCLDAVVEDRHDLHVKRIAGRRVAAHASAAGKVLLAAMPLTARQALYSEHGLPSITSRTIVDPDAFEEEMNQVRNAGFATNLGEREDGVHAVAVPVLDLNDTPMAALAVAAPAVRLPKARVPGLVRDLRRTRAAITAEYFAR</sequence>
<dbReference type="Pfam" id="PF01614">
    <property type="entry name" value="IclR_C"/>
    <property type="match status" value="1"/>
</dbReference>
<dbReference type="InterPro" id="IPR036390">
    <property type="entry name" value="WH_DNA-bd_sf"/>
</dbReference>
<evidence type="ECO:0000256" key="3">
    <source>
        <dbReference type="ARBA" id="ARBA00023163"/>
    </source>
</evidence>
<organism evidence="6 7">
    <name type="scientific">Nocardioides ginsengisoli</name>
    <dbReference type="NCBI Taxonomy" id="363868"/>
    <lineage>
        <taxon>Bacteria</taxon>
        <taxon>Bacillati</taxon>
        <taxon>Actinomycetota</taxon>
        <taxon>Actinomycetes</taxon>
        <taxon>Propionibacteriales</taxon>
        <taxon>Nocardioidaceae</taxon>
        <taxon>Nocardioides</taxon>
    </lineage>
</organism>
<proteinExistence type="predicted"/>
<dbReference type="PANTHER" id="PTHR30136:SF24">
    <property type="entry name" value="HTH-TYPE TRANSCRIPTIONAL REPRESSOR ALLR"/>
    <property type="match status" value="1"/>
</dbReference>
<dbReference type="PROSITE" id="PS51078">
    <property type="entry name" value="ICLR_ED"/>
    <property type="match status" value="1"/>
</dbReference>
<evidence type="ECO:0000256" key="1">
    <source>
        <dbReference type="ARBA" id="ARBA00023015"/>
    </source>
</evidence>
<accession>A0ABW3W984</accession>
<gene>
    <name evidence="6" type="ORF">ACFQ3F_25025</name>
</gene>
<dbReference type="Proteomes" id="UP001597229">
    <property type="component" value="Unassembled WGS sequence"/>
</dbReference>
<keyword evidence="3" id="KW-0804">Transcription</keyword>
<dbReference type="PANTHER" id="PTHR30136">
    <property type="entry name" value="HELIX-TURN-HELIX TRANSCRIPTIONAL REGULATOR, ICLR FAMILY"/>
    <property type="match status" value="1"/>
</dbReference>
<dbReference type="InterPro" id="IPR029016">
    <property type="entry name" value="GAF-like_dom_sf"/>
</dbReference>